<dbReference type="InterPro" id="IPR051541">
    <property type="entry name" value="PTS_SugarTrans_NitroReg"/>
</dbReference>
<accession>A0ABU4WBV0</accession>
<dbReference type="SMART" id="SM00116">
    <property type="entry name" value="CBS"/>
    <property type="match status" value="2"/>
</dbReference>
<evidence type="ECO:0000259" key="2">
    <source>
        <dbReference type="PROSITE" id="PS51094"/>
    </source>
</evidence>
<evidence type="ECO:0000259" key="3">
    <source>
        <dbReference type="PROSITE" id="PS51371"/>
    </source>
</evidence>
<dbReference type="PROSITE" id="PS51371">
    <property type="entry name" value="CBS"/>
    <property type="match status" value="2"/>
</dbReference>
<feature type="domain" description="PTS EIIA type-2" evidence="2">
    <location>
        <begin position="5"/>
        <end position="154"/>
    </location>
</feature>
<protein>
    <submittedName>
        <fullName evidence="4">CBS domain-containing protein</fullName>
    </submittedName>
</protein>
<comment type="caution">
    <text evidence="4">The sequence shown here is derived from an EMBL/GenBank/DDBJ whole genome shotgun (WGS) entry which is preliminary data.</text>
</comment>
<evidence type="ECO:0000256" key="1">
    <source>
        <dbReference type="PROSITE-ProRule" id="PRU00703"/>
    </source>
</evidence>
<gene>
    <name evidence="4" type="ORF">RFV38_05555</name>
</gene>
<dbReference type="PANTHER" id="PTHR47738">
    <property type="entry name" value="PTS SYSTEM FRUCTOSE-LIKE EIIA COMPONENT-RELATED"/>
    <property type="match status" value="1"/>
</dbReference>
<dbReference type="InterPro" id="IPR000644">
    <property type="entry name" value="CBS_dom"/>
</dbReference>
<dbReference type="Pfam" id="PF00359">
    <property type="entry name" value="PTS_EIIA_2"/>
    <property type="match status" value="1"/>
</dbReference>
<proteinExistence type="predicted"/>
<sequence length="307" mass="34785">MKLSSYLSEKVIIPNVKGENINELIENLLDQIVENNKSLRHEKALMKKAVLKREEEASTYLGHGVAIPHARLDHYDDILVAIGFPEKPVKVKTLDNKEEEIKIIILVVADVLKGKKILKIMSGVSKLATKNKEILDTIIKEKNPHETIKILEAANIEVDHNITAEDLMTNAPQPVLPTSTLEDIAKKIIMEKVSGIPVVDKNNNFLGEITERELIAFGMPKYTTILNDLNFMTIGEPFENYLINEKTTTIEELYRREGVVIIDKESSLMEVSYLFMSRGVTRIYVVESGKYLGIILRSDIIRKILHI</sequence>
<dbReference type="PROSITE" id="PS00372">
    <property type="entry name" value="PTS_EIIA_TYPE_2_HIS"/>
    <property type="match status" value="1"/>
</dbReference>
<dbReference type="Pfam" id="PF00571">
    <property type="entry name" value="CBS"/>
    <property type="match status" value="2"/>
</dbReference>
<evidence type="ECO:0000313" key="4">
    <source>
        <dbReference type="EMBL" id="MDX8335963.1"/>
    </source>
</evidence>
<name>A0ABU4WBV0_9FUSO</name>
<dbReference type="Gene3D" id="3.40.930.10">
    <property type="entry name" value="Mannitol-specific EII, Chain A"/>
    <property type="match status" value="1"/>
</dbReference>
<dbReference type="InterPro" id="IPR016152">
    <property type="entry name" value="PTrfase/Anion_transptr"/>
</dbReference>
<feature type="domain" description="CBS" evidence="3">
    <location>
        <begin position="254"/>
        <end position="307"/>
    </location>
</feature>
<dbReference type="SUPFAM" id="SSF55804">
    <property type="entry name" value="Phoshotransferase/anion transport protein"/>
    <property type="match status" value="1"/>
</dbReference>
<dbReference type="RefSeq" id="WP_320313368.1">
    <property type="nucleotide sequence ID" value="NZ_JAVIKH010000006.1"/>
</dbReference>
<dbReference type="PANTHER" id="PTHR47738:SF2">
    <property type="entry name" value="PTS SYSTEM FRUCTOSE-LIKE EIIA COMPONENT"/>
    <property type="match status" value="1"/>
</dbReference>
<dbReference type="InterPro" id="IPR046342">
    <property type="entry name" value="CBS_dom_sf"/>
</dbReference>
<feature type="domain" description="CBS" evidence="3">
    <location>
        <begin position="168"/>
        <end position="229"/>
    </location>
</feature>
<reference evidence="5" key="1">
    <citation type="submission" date="2023-07" db="EMBL/GenBank/DDBJ databases">
        <authorList>
            <person name="Colorado M.A."/>
            <person name="Villamil L.M."/>
            <person name="Melo J.F."/>
            <person name="Rodriguez J.A."/>
            <person name="Ruiz R.Y."/>
        </authorList>
    </citation>
    <scope>NUCLEOTIDE SEQUENCE [LARGE SCALE GENOMIC DNA]</scope>
    <source>
        <strain evidence="5">C33</strain>
    </source>
</reference>
<keyword evidence="1" id="KW-0129">CBS domain</keyword>
<dbReference type="Gene3D" id="3.10.580.10">
    <property type="entry name" value="CBS-domain"/>
    <property type="match status" value="1"/>
</dbReference>
<dbReference type="Proteomes" id="UP001279681">
    <property type="component" value="Unassembled WGS sequence"/>
</dbReference>
<dbReference type="PROSITE" id="PS51094">
    <property type="entry name" value="PTS_EIIA_TYPE_2"/>
    <property type="match status" value="1"/>
</dbReference>
<dbReference type="EMBL" id="JAVIKH010000006">
    <property type="protein sequence ID" value="MDX8335963.1"/>
    <property type="molecule type" value="Genomic_DNA"/>
</dbReference>
<dbReference type="SUPFAM" id="SSF54631">
    <property type="entry name" value="CBS-domain pair"/>
    <property type="match status" value="1"/>
</dbReference>
<dbReference type="InterPro" id="IPR002178">
    <property type="entry name" value="PTS_EIIA_type-2_dom"/>
</dbReference>
<evidence type="ECO:0000313" key="5">
    <source>
        <dbReference type="Proteomes" id="UP001279681"/>
    </source>
</evidence>
<organism evidence="4 5">
    <name type="scientific">Candidatus Cetobacterium colombiensis</name>
    <dbReference type="NCBI Taxonomy" id="3073100"/>
    <lineage>
        <taxon>Bacteria</taxon>
        <taxon>Fusobacteriati</taxon>
        <taxon>Fusobacteriota</taxon>
        <taxon>Fusobacteriia</taxon>
        <taxon>Fusobacteriales</taxon>
        <taxon>Fusobacteriaceae</taxon>
        <taxon>Cetobacterium</taxon>
    </lineage>
</organism>
<keyword evidence="5" id="KW-1185">Reference proteome</keyword>